<dbReference type="Proteomes" id="UP001428290">
    <property type="component" value="Unassembled WGS sequence"/>
</dbReference>
<dbReference type="PANTHER" id="PTHR43424:SF1">
    <property type="entry name" value="LOCUS PUTATIVE PROTEIN 1-RELATED"/>
    <property type="match status" value="1"/>
</dbReference>
<feature type="transmembrane region" description="Helical" evidence="5">
    <location>
        <begin position="354"/>
        <end position="376"/>
    </location>
</feature>
<evidence type="ECO:0000313" key="7">
    <source>
        <dbReference type="Proteomes" id="UP001428290"/>
    </source>
</evidence>
<dbReference type="CDD" id="cd13128">
    <property type="entry name" value="MATE_Wzx_like"/>
    <property type="match status" value="1"/>
</dbReference>
<comment type="caution">
    <text evidence="6">The sequence shown here is derived from an EMBL/GenBank/DDBJ whole genome shotgun (WGS) entry which is preliminary data.</text>
</comment>
<feature type="transmembrane region" description="Helical" evidence="5">
    <location>
        <begin position="313"/>
        <end position="333"/>
    </location>
</feature>
<keyword evidence="3 5" id="KW-1133">Transmembrane helix</keyword>
<accession>A0ABP9X2J6</accession>
<dbReference type="RefSeq" id="WP_345723239.1">
    <property type="nucleotide sequence ID" value="NZ_BAABRU010000012.1"/>
</dbReference>
<feature type="transmembrane region" description="Helical" evidence="5">
    <location>
        <begin position="201"/>
        <end position="218"/>
    </location>
</feature>
<organism evidence="6 7">
    <name type="scientific">Herpetosiphon gulosus</name>
    <dbReference type="NCBI Taxonomy" id="1973496"/>
    <lineage>
        <taxon>Bacteria</taxon>
        <taxon>Bacillati</taxon>
        <taxon>Chloroflexota</taxon>
        <taxon>Chloroflexia</taxon>
        <taxon>Herpetosiphonales</taxon>
        <taxon>Herpetosiphonaceae</taxon>
        <taxon>Herpetosiphon</taxon>
    </lineage>
</organism>
<evidence type="ECO:0000313" key="6">
    <source>
        <dbReference type="EMBL" id="GAA5529637.1"/>
    </source>
</evidence>
<dbReference type="EMBL" id="BAABRU010000012">
    <property type="protein sequence ID" value="GAA5529637.1"/>
    <property type="molecule type" value="Genomic_DNA"/>
</dbReference>
<dbReference type="InterPro" id="IPR002797">
    <property type="entry name" value="Polysacc_synth"/>
</dbReference>
<evidence type="ECO:0008006" key="8">
    <source>
        <dbReference type="Google" id="ProtNLM"/>
    </source>
</evidence>
<feature type="transmembrane region" description="Helical" evidence="5">
    <location>
        <begin position="418"/>
        <end position="437"/>
    </location>
</feature>
<evidence type="ECO:0000256" key="4">
    <source>
        <dbReference type="ARBA" id="ARBA00023136"/>
    </source>
</evidence>
<feature type="transmembrane region" description="Helical" evidence="5">
    <location>
        <begin position="58"/>
        <end position="81"/>
    </location>
</feature>
<feature type="transmembrane region" description="Helical" evidence="5">
    <location>
        <begin position="443"/>
        <end position="465"/>
    </location>
</feature>
<feature type="transmembrane region" description="Helical" evidence="5">
    <location>
        <begin position="174"/>
        <end position="194"/>
    </location>
</feature>
<keyword evidence="2 5" id="KW-0812">Transmembrane</keyword>
<feature type="transmembrane region" description="Helical" evidence="5">
    <location>
        <begin position="15"/>
        <end position="37"/>
    </location>
</feature>
<evidence type="ECO:0000256" key="5">
    <source>
        <dbReference type="SAM" id="Phobius"/>
    </source>
</evidence>
<feature type="transmembrane region" description="Helical" evidence="5">
    <location>
        <begin position="501"/>
        <end position="522"/>
    </location>
</feature>
<reference evidence="6 7" key="1">
    <citation type="submission" date="2024-02" db="EMBL/GenBank/DDBJ databases">
        <title>Herpetosiphon gulosus NBRC 112829.</title>
        <authorList>
            <person name="Ichikawa N."/>
            <person name="Katano-Makiyama Y."/>
            <person name="Hidaka K."/>
        </authorList>
    </citation>
    <scope>NUCLEOTIDE SEQUENCE [LARGE SCALE GENOMIC DNA]</scope>
    <source>
        <strain evidence="6 7">NBRC 112829</strain>
    </source>
</reference>
<gene>
    <name evidence="6" type="ORF">Hgul01_03449</name>
</gene>
<evidence type="ECO:0000256" key="1">
    <source>
        <dbReference type="ARBA" id="ARBA00004141"/>
    </source>
</evidence>
<dbReference type="PANTHER" id="PTHR43424">
    <property type="entry name" value="LOCUS PUTATIVE PROTEIN 1-RELATED"/>
    <property type="match status" value="1"/>
</dbReference>
<proteinExistence type="predicted"/>
<protein>
    <recommendedName>
        <fullName evidence="8">Polysaccharide biosynthesis protein C-terminal domain-containing protein</fullName>
    </recommendedName>
</protein>
<sequence length="542" mass="59115">MALQLLSLPTVSLRSWILVGLFSLGLIGLLGLTLAGIRRWSKPRQATDDHLSTIGRNASIPFALQMASRMLDLVFAMILYRFLAVETVGAYDFAAVIVVNYFGTIADWGLTVLATHEIVRQPSQAPQTFRTTLWLRLRFAILALPIAIIFVLIYNGLAQAEITAVGLTSQQITVIAILMLTLFPAALSASVTAWLQGHERLVAAAVVNLLTNIGSAAFRLTALILGFGIIGIASGALAGALLSALLFWLAMRRFFPEVAWFGPTLPAKPLLKEGYPLLLNSLLMTIFFRFDTILLSAFHGFVVSATYGVAYKLINLTQIVPPIVVNAIFPTLIRRSGDDRAGMSRAYAGTLRMLLNLAFGIAVVATILAVPLTTWLADRPEYLPGSVYALMITIWYLPGSYLNGLTQYVIIALGKKQAITKAFGLTAMVNLGLNIWLIPRYSYFAAASITILSELVLFLPLWLVLRREQININLASLFWRPALAALLAGGSGWLLLGINVYLAGVVTGLIYSAGLWFSGSIGQTERELAMRMLKKLRPQTSN</sequence>
<feature type="transmembrane region" description="Helical" evidence="5">
    <location>
        <begin position="224"/>
        <end position="249"/>
    </location>
</feature>
<comment type="subcellular location">
    <subcellularLocation>
        <location evidence="1">Membrane</location>
        <topology evidence="1">Multi-pass membrane protein</topology>
    </subcellularLocation>
</comment>
<dbReference type="InterPro" id="IPR052556">
    <property type="entry name" value="PolySynth_Transporter"/>
</dbReference>
<keyword evidence="7" id="KW-1185">Reference proteome</keyword>
<feature type="transmembrane region" description="Helical" evidence="5">
    <location>
        <begin position="135"/>
        <end position="154"/>
    </location>
</feature>
<evidence type="ECO:0000256" key="3">
    <source>
        <dbReference type="ARBA" id="ARBA00022989"/>
    </source>
</evidence>
<dbReference type="Pfam" id="PF01943">
    <property type="entry name" value="Polysacc_synt"/>
    <property type="match status" value="1"/>
</dbReference>
<name>A0ABP9X2J6_9CHLR</name>
<feature type="transmembrane region" description="Helical" evidence="5">
    <location>
        <begin position="388"/>
        <end position="411"/>
    </location>
</feature>
<evidence type="ECO:0000256" key="2">
    <source>
        <dbReference type="ARBA" id="ARBA00022692"/>
    </source>
</evidence>
<feature type="transmembrane region" description="Helical" evidence="5">
    <location>
        <begin position="93"/>
        <end position="114"/>
    </location>
</feature>
<keyword evidence="4 5" id="KW-0472">Membrane</keyword>
<feature type="transmembrane region" description="Helical" evidence="5">
    <location>
        <begin position="277"/>
        <end position="301"/>
    </location>
</feature>
<feature type="transmembrane region" description="Helical" evidence="5">
    <location>
        <begin position="477"/>
        <end position="495"/>
    </location>
</feature>